<comment type="caution">
    <text evidence="1">The sequence shown here is derived from an EMBL/GenBank/DDBJ whole genome shotgun (WGS) entry which is preliminary data.</text>
</comment>
<proteinExistence type="predicted"/>
<dbReference type="Proteomes" id="UP001144612">
    <property type="component" value="Unassembled WGS sequence"/>
</dbReference>
<reference evidence="1" key="1">
    <citation type="submission" date="2022-12" db="EMBL/GenBank/DDBJ databases">
        <title>Clostridium sp. nov., isolated from industrial wastewater.</title>
        <authorList>
            <person name="Jiayan W."/>
        </authorList>
    </citation>
    <scope>NUCLEOTIDE SEQUENCE</scope>
    <source>
        <strain evidence="1">ZC22-4</strain>
    </source>
</reference>
<accession>A0ABT4D997</accession>
<evidence type="ECO:0000313" key="1">
    <source>
        <dbReference type="EMBL" id="MCY6958884.1"/>
    </source>
</evidence>
<dbReference type="EMBL" id="JAPQFJ010000008">
    <property type="protein sequence ID" value="MCY6958884.1"/>
    <property type="molecule type" value="Genomic_DNA"/>
</dbReference>
<gene>
    <name evidence="1" type="ORF">OW729_09740</name>
</gene>
<protein>
    <submittedName>
        <fullName evidence="1">Uncharacterized protein</fullName>
    </submittedName>
</protein>
<evidence type="ECO:0000313" key="2">
    <source>
        <dbReference type="Proteomes" id="UP001144612"/>
    </source>
</evidence>
<name>A0ABT4D997_9CLOT</name>
<sequence>MATIKKNITVDEKVYEKFIAIAEKKGIKFSTWINLQLKNFVDQEEELNKHNK</sequence>
<organism evidence="1 2">
    <name type="scientific">Clostridium brassicae</name>
    <dbReference type="NCBI Taxonomy" id="2999072"/>
    <lineage>
        <taxon>Bacteria</taxon>
        <taxon>Bacillati</taxon>
        <taxon>Bacillota</taxon>
        <taxon>Clostridia</taxon>
        <taxon>Eubacteriales</taxon>
        <taxon>Clostridiaceae</taxon>
        <taxon>Clostridium</taxon>
    </lineage>
</organism>
<keyword evidence="2" id="KW-1185">Reference proteome</keyword>
<dbReference type="RefSeq" id="WP_268061297.1">
    <property type="nucleotide sequence ID" value="NZ_JAPQFJ010000008.1"/>
</dbReference>